<evidence type="ECO:0000256" key="6">
    <source>
        <dbReference type="ARBA" id="ARBA00023002"/>
    </source>
</evidence>
<dbReference type="InterPro" id="IPR001041">
    <property type="entry name" value="2Fe-2S_ferredoxin-type"/>
</dbReference>
<evidence type="ECO:0000256" key="7">
    <source>
        <dbReference type="ARBA" id="ARBA00023004"/>
    </source>
</evidence>
<dbReference type="InterPro" id="IPR008333">
    <property type="entry name" value="Cbr1-like_FAD-bd_dom"/>
</dbReference>
<dbReference type="Proteomes" id="UP000466039">
    <property type="component" value="Chromosome"/>
</dbReference>
<proteinExistence type="predicted"/>
<dbReference type="PRINTS" id="PR00371">
    <property type="entry name" value="FPNCR"/>
</dbReference>
<gene>
    <name evidence="11" type="ORF">MMON_08820</name>
</gene>
<dbReference type="GO" id="GO:0050660">
    <property type="term" value="F:flavin adenine dinucleotide binding"/>
    <property type="evidence" value="ECO:0007669"/>
    <property type="project" value="TreeGrafter"/>
</dbReference>
<dbReference type="InterPro" id="IPR036010">
    <property type="entry name" value="2Fe-2S_ferredoxin-like_sf"/>
</dbReference>
<dbReference type="InterPro" id="IPR017927">
    <property type="entry name" value="FAD-bd_FR_type"/>
</dbReference>
<keyword evidence="7" id="KW-0408">Iron</keyword>
<keyword evidence="3" id="KW-0001">2Fe-2S</keyword>
<evidence type="ECO:0000313" key="11">
    <source>
        <dbReference type="EMBL" id="BBZ59581.1"/>
    </source>
</evidence>
<dbReference type="GO" id="GO:0016491">
    <property type="term" value="F:oxidoreductase activity"/>
    <property type="evidence" value="ECO:0007669"/>
    <property type="project" value="UniProtKB-KW"/>
</dbReference>
<reference evidence="11 12" key="1">
    <citation type="journal article" date="2019" name="Emerg. Microbes Infect.">
        <title>Comprehensive subspecies identification of 175 nontuberculous mycobacteria species based on 7547 genomic profiles.</title>
        <authorList>
            <person name="Matsumoto Y."/>
            <person name="Kinjo T."/>
            <person name="Motooka D."/>
            <person name="Nabeya D."/>
            <person name="Jung N."/>
            <person name="Uechi K."/>
            <person name="Horii T."/>
            <person name="Iida T."/>
            <person name="Fujita J."/>
            <person name="Nakamura S."/>
        </authorList>
    </citation>
    <scope>NUCLEOTIDE SEQUENCE [LARGE SCALE GENOMIC DNA]</scope>
    <source>
        <strain evidence="11 12">JCM 15658</strain>
    </source>
</reference>
<comment type="cofactor">
    <cofactor evidence="1">
        <name>FAD</name>
        <dbReference type="ChEBI" id="CHEBI:57692"/>
    </cofactor>
</comment>
<dbReference type="CDD" id="cd00207">
    <property type="entry name" value="fer2"/>
    <property type="match status" value="1"/>
</dbReference>
<keyword evidence="6" id="KW-0560">Oxidoreductase</keyword>
<sequence>MSFTPVFDHGRPLDPNDKYLILWATMSEPVADFSPLRVKRVVRETSDAVSLVLDVPRHCSGRFRYQAGQFLTLRVNLDGQELRRCYSMSSAPVEEELRITVKRDPGGLVSNWLNDTVSEGAEIHAAPPEGRFLLRDTDSEIVAFAGGSGITPIMSLIRTALATSARSIRLFYANRNRGSVIFADDLARLVEHNADRLVLTHHYDDDSGVVTPAAIESFVAGAGDADFYICGPGPFMDTVEGALATRGAPRDRVHLERFQVAQVPAGADASEAQATEEIVIELDRKTTTVPYRSGNTLLQTARTAGLRAPSSCETGSCGTCMAQVVSGSARMLNNDALDDDEVADGWVLTCQSLPTSRSVHVVYE</sequence>
<evidence type="ECO:0000259" key="9">
    <source>
        <dbReference type="PROSITE" id="PS51085"/>
    </source>
</evidence>
<keyword evidence="8" id="KW-0411">Iron-sulfur</keyword>
<evidence type="ECO:0000256" key="1">
    <source>
        <dbReference type="ARBA" id="ARBA00001974"/>
    </source>
</evidence>
<dbReference type="PANTHER" id="PTHR47354:SF8">
    <property type="entry name" value="1,2-PHENYLACETYL-COA EPOXIDASE, SUBUNIT E"/>
    <property type="match status" value="1"/>
</dbReference>
<accession>A0AAD1IW43</accession>
<dbReference type="PROSITE" id="PS51384">
    <property type="entry name" value="FAD_FR"/>
    <property type="match status" value="1"/>
</dbReference>
<evidence type="ECO:0000256" key="4">
    <source>
        <dbReference type="ARBA" id="ARBA00022723"/>
    </source>
</evidence>
<evidence type="ECO:0000256" key="2">
    <source>
        <dbReference type="ARBA" id="ARBA00022630"/>
    </source>
</evidence>
<dbReference type="Pfam" id="PF00970">
    <property type="entry name" value="FAD_binding_6"/>
    <property type="match status" value="1"/>
</dbReference>
<evidence type="ECO:0000256" key="8">
    <source>
        <dbReference type="ARBA" id="ARBA00023014"/>
    </source>
</evidence>
<evidence type="ECO:0000259" key="10">
    <source>
        <dbReference type="PROSITE" id="PS51384"/>
    </source>
</evidence>
<dbReference type="InterPro" id="IPR050415">
    <property type="entry name" value="MRET"/>
</dbReference>
<keyword evidence="2" id="KW-0285">Flavoprotein</keyword>
<dbReference type="Pfam" id="PF00175">
    <property type="entry name" value="NAD_binding_1"/>
    <property type="match status" value="1"/>
</dbReference>
<keyword evidence="5" id="KW-0274">FAD</keyword>
<dbReference type="InterPro" id="IPR001433">
    <property type="entry name" value="OxRdtase_FAD/NAD-bd"/>
</dbReference>
<dbReference type="AlphaFoldDB" id="A0AAD1IW43"/>
<evidence type="ECO:0000256" key="5">
    <source>
        <dbReference type="ARBA" id="ARBA00022827"/>
    </source>
</evidence>
<dbReference type="Gene3D" id="2.40.30.10">
    <property type="entry name" value="Translation factors"/>
    <property type="match status" value="1"/>
</dbReference>
<dbReference type="PROSITE" id="PS00197">
    <property type="entry name" value="2FE2S_FER_1"/>
    <property type="match status" value="1"/>
</dbReference>
<dbReference type="GO" id="GO:0051537">
    <property type="term" value="F:2 iron, 2 sulfur cluster binding"/>
    <property type="evidence" value="ECO:0007669"/>
    <property type="project" value="UniProtKB-KW"/>
</dbReference>
<dbReference type="InterPro" id="IPR006058">
    <property type="entry name" value="2Fe2S_fd_BS"/>
</dbReference>
<evidence type="ECO:0000313" key="12">
    <source>
        <dbReference type="Proteomes" id="UP000466039"/>
    </source>
</evidence>
<dbReference type="SUPFAM" id="SSF63380">
    <property type="entry name" value="Riboflavin synthase domain-like"/>
    <property type="match status" value="1"/>
</dbReference>
<dbReference type="SUPFAM" id="SSF54292">
    <property type="entry name" value="2Fe-2S ferredoxin-like"/>
    <property type="match status" value="1"/>
</dbReference>
<dbReference type="Gene3D" id="3.40.50.80">
    <property type="entry name" value="Nucleotide-binding domain of ferredoxin-NADP reductase (FNR) module"/>
    <property type="match status" value="1"/>
</dbReference>
<evidence type="ECO:0000256" key="3">
    <source>
        <dbReference type="ARBA" id="ARBA00022714"/>
    </source>
</evidence>
<feature type="domain" description="FAD-binding FR-type" evidence="10">
    <location>
        <begin position="31"/>
        <end position="135"/>
    </location>
</feature>
<dbReference type="PROSITE" id="PS51085">
    <property type="entry name" value="2FE2S_FER_2"/>
    <property type="match status" value="1"/>
</dbReference>
<dbReference type="InterPro" id="IPR039261">
    <property type="entry name" value="FNR_nucleotide-bd"/>
</dbReference>
<dbReference type="InterPro" id="IPR001709">
    <property type="entry name" value="Flavoprot_Pyr_Nucl_cyt_Rdtase"/>
</dbReference>
<dbReference type="EMBL" id="AP022617">
    <property type="protein sequence ID" value="BBZ59581.1"/>
    <property type="molecule type" value="Genomic_DNA"/>
</dbReference>
<dbReference type="InterPro" id="IPR012675">
    <property type="entry name" value="Beta-grasp_dom_sf"/>
</dbReference>
<dbReference type="Pfam" id="PF00111">
    <property type="entry name" value="Fer2"/>
    <property type="match status" value="1"/>
</dbReference>
<keyword evidence="4" id="KW-0479">Metal-binding</keyword>
<keyword evidence="12" id="KW-1185">Reference proteome</keyword>
<dbReference type="PRINTS" id="PR00409">
    <property type="entry name" value="PHDIOXRDTASE"/>
</dbReference>
<feature type="domain" description="2Fe-2S ferredoxin-type" evidence="9">
    <location>
        <begin position="276"/>
        <end position="364"/>
    </location>
</feature>
<dbReference type="SUPFAM" id="SSF52343">
    <property type="entry name" value="Ferredoxin reductase-like, C-terminal NADP-linked domain"/>
    <property type="match status" value="1"/>
</dbReference>
<dbReference type="CDD" id="cd06214">
    <property type="entry name" value="PA_degradation_oxidoreductase_like"/>
    <property type="match status" value="1"/>
</dbReference>
<protein>
    <submittedName>
        <fullName evidence="11">Ferredoxin</fullName>
    </submittedName>
</protein>
<dbReference type="GO" id="GO:0046872">
    <property type="term" value="F:metal ion binding"/>
    <property type="evidence" value="ECO:0007669"/>
    <property type="project" value="UniProtKB-KW"/>
</dbReference>
<organism evidence="11 12">
    <name type="scientific">Mycolicibacterium monacense</name>
    <name type="common">Mycobacterium monacense</name>
    <dbReference type="NCBI Taxonomy" id="85693"/>
    <lineage>
        <taxon>Bacteria</taxon>
        <taxon>Bacillati</taxon>
        <taxon>Actinomycetota</taxon>
        <taxon>Actinomycetes</taxon>
        <taxon>Mycobacteriales</taxon>
        <taxon>Mycobacteriaceae</taxon>
        <taxon>Mycolicibacterium</taxon>
    </lineage>
</organism>
<dbReference type="PANTHER" id="PTHR47354">
    <property type="entry name" value="NADH OXIDOREDUCTASE HCR"/>
    <property type="match status" value="1"/>
</dbReference>
<name>A0AAD1IW43_MYCMB</name>
<dbReference type="Gene3D" id="3.10.20.30">
    <property type="match status" value="1"/>
</dbReference>
<dbReference type="InterPro" id="IPR017938">
    <property type="entry name" value="Riboflavin_synthase-like_b-brl"/>
</dbReference>